<organism evidence="2 3">
    <name type="scientific">Notothenia coriiceps</name>
    <name type="common">black rockcod</name>
    <dbReference type="NCBI Taxonomy" id="8208"/>
    <lineage>
        <taxon>Eukaryota</taxon>
        <taxon>Metazoa</taxon>
        <taxon>Chordata</taxon>
        <taxon>Craniata</taxon>
        <taxon>Vertebrata</taxon>
        <taxon>Euteleostomi</taxon>
        <taxon>Actinopterygii</taxon>
        <taxon>Neopterygii</taxon>
        <taxon>Teleostei</taxon>
        <taxon>Neoteleostei</taxon>
        <taxon>Acanthomorphata</taxon>
        <taxon>Eupercaria</taxon>
        <taxon>Perciformes</taxon>
        <taxon>Notothenioidei</taxon>
        <taxon>Nototheniidae</taxon>
        <taxon>Notothenia</taxon>
    </lineage>
</organism>
<evidence type="ECO:0000256" key="1">
    <source>
        <dbReference type="SAM" id="MobiDB-lite"/>
    </source>
</evidence>
<protein>
    <submittedName>
        <fullName evidence="3">B-cell linker protein-like</fullName>
    </submittedName>
</protein>
<keyword evidence="2" id="KW-1185">Reference proteome</keyword>
<feature type="compositionally biased region" description="Acidic residues" evidence="1">
    <location>
        <begin position="1"/>
        <end position="13"/>
    </location>
</feature>
<dbReference type="AlphaFoldDB" id="A0A6I9MZK7"/>
<evidence type="ECO:0000313" key="2">
    <source>
        <dbReference type="Proteomes" id="UP000504611"/>
    </source>
</evidence>
<accession>A0A6I9MZK7</accession>
<feature type="region of interest" description="Disordered" evidence="1">
    <location>
        <begin position="1"/>
        <end position="136"/>
    </location>
</feature>
<sequence>MYEDPHEEQDDNYEPPPSHKAFTPTPSASFPRGEYLDNRQSRPGRLPRKPLRPGKGSRQLPPEPPLQGSDEEDYINPDCSNDDDNYIEPDENPPSNPMLHCGSKAGRDRPMMATPLTERSPSPGRYINNHAAVPKR</sequence>
<dbReference type="RefSeq" id="XP_010767426.1">
    <property type="nucleotide sequence ID" value="XM_010769124.1"/>
</dbReference>
<proteinExistence type="predicted"/>
<evidence type="ECO:0000313" key="3">
    <source>
        <dbReference type="RefSeq" id="XP_010767426.1"/>
    </source>
</evidence>
<dbReference type="GeneID" id="104943672"/>
<gene>
    <name evidence="3" type="primary">LOC104943672</name>
</gene>
<name>A0A6I9MZK7_9TELE</name>
<feature type="compositionally biased region" description="Acidic residues" evidence="1">
    <location>
        <begin position="69"/>
        <end position="91"/>
    </location>
</feature>
<reference evidence="3" key="1">
    <citation type="submission" date="2025-08" db="UniProtKB">
        <authorList>
            <consortium name="RefSeq"/>
        </authorList>
    </citation>
    <scope>IDENTIFICATION</scope>
    <source>
        <tissue evidence="3">Muscle</tissue>
    </source>
</reference>
<dbReference type="Proteomes" id="UP000504611">
    <property type="component" value="Unplaced"/>
</dbReference>
<dbReference type="KEGG" id="ncc:104943672"/>